<dbReference type="OrthoDB" id="5296173at2"/>
<organism evidence="3 4">
    <name type="scientific">Aliikangiella marina</name>
    <dbReference type="NCBI Taxonomy" id="1712262"/>
    <lineage>
        <taxon>Bacteria</taxon>
        <taxon>Pseudomonadati</taxon>
        <taxon>Pseudomonadota</taxon>
        <taxon>Gammaproteobacteria</taxon>
        <taxon>Oceanospirillales</taxon>
        <taxon>Pleioneaceae</taxon>
        <taxon>Aliikangiella</taxon>
    </lineage>
</organism>
<evidence type="ECO:0000313" key="4">
    <source>
        <dbReference type="Proteomes" id="UP000317839"/>
    </source>
</evidence>
<keyword evidence="2" id="KW-0472">Membrane</keyword>
<dbReference type="InterPro" id="IPR007813">
    <property type="entry name" value="PilN"/>
</dbReference>
<dbReference type="EMBL" id="VIKR01000002">
    <property type="protein sequence ID" value="TQV74625.1"/>
    <property type="molecule type" value="Genomic_DNA"/>
</dbReference>
<proteinExistence type="predicted"/>
<dbReference type="GO" id="GO:0043683">
    <property type="term" value="P:type IV pilus assembly"/>
    <property type="evidence" value="ECO:0007669"/>
    <property type="project" value="TreeGrafter"/>
</dbReference>
<keyword evidence="2" id="KW-1133">Transmembrane helix</keyword>
<evidence type="ECO:0000256" key="1">
    <source>
        <dbReference type="SAM" id="Coils"/>
    </source>
</evidence>
<accession>A0A545TBN2</accession>
<dbReference type="PANTHER" id="PTHR40278">
    <property type="entry name" value="DNA UTILIZATION PROTEIN HOFN"/>
    <property type="match status" value="1"/>
</dbReference>
<evidence type="ECO:0000313" key="3">
    <source>
        <dbReference type="EMBL" id="TQV74625.1"/>
    </source>
</evidence>
<feature type="transmembrane region" description="Helical" evidence="2">
    <location>
        <begin position="21"/>
        <end position="43"/>
    </location>
</feature>
<dbReference type="GO" id="GO:0043107">
    <property type="term" value="P:type IV pilus-dependent motility"/>
    <property type="evidence" value="ECO:0007669"/>
    <property type="project" value="TreeGrafter"/>
</dbReference>
<keyword evidence="1" id="KW-0175">Coiled coil</keyword>
<reference evidence="3 4" key="1">
    <citation type="submission" date="2019-06" db="EMBL/GenBank/DDBJ databases">
        <title>Draft genome of Aliikangiella marina GYP-15.</title>
        <authorList>
            <person name="Wang G."/>
        </authorList>
    </citation>
    <scope>NUCLEOTIDE SEQUENCE [LARGE SCALE GENOMIC DNA]</scope>
    <source>
        <strain evidence="3 4">GYP-15</strain>
    </source>
</reference>
<feature type="coiled-coil region" evidence="1">
    <location>
        <begin position="47"/>
        <end position="94"/>
    </location>
</feature>
<gene>
    <name evidence="3" type="ORF">FLL45_06575</name>
</gene>
<protein>
    <submittedName>
        <fullName evidence="3">PilN domain-containing protein</fullName>
    </submittedName>
</protein>
<evidence type="ECO:0000256" key="2">
    <source>
        <dbReference type="SAM" id="Phobius"/>
    </source>
</evidence>
<dbReference type="RefSeq" id="WP_142941240.1">
    <property type="nucleotide sequence ID" value="NZ_VIKR01000002.1"/>
</dbReference>
<dbReference type="Proteomes" id="UP000317839">
    <property type="component" value="Unassembled WGS sequence"/>
</dbReference>
<dbReference type="PANTHER" id="PTHR40278:SF2">
    <property type="entry name" value="TYPE IV PILUS INNER MEMBRANE COMPONENT PILN"/>
    <property type="match status" value="1"/>
</dbReference>
<sequence length="188" mass="21706">MANINLLPWREELRQEKQRQFLSVLGLVAILGVVVSWTIYTYYDSELDNQRARNKFLQSEIQKLDSKIKEIETLENERQQLVERMNLIQDLQKSRPQIVHVFDEIVMNMPEGVNLASVERKGDDLIFNGVAESSPRISKFMRNISTSKWLRLGPLETISGDKDSGANRKNFLLRTKISSPTVEGEVQE</sequence>
<keyword evidence="2" id="KW-0812">Transmembrane</keyword>
<dbReference type="InterPro" id="IPR052534">
    <property type="entry name" value="Extracell_DNA_Util/SecSys_Comp"/>
</dbReference>
<dbReference type="Pfam" id="PF05137">
    <property type="entry name" value="PilN"/>
    <property type="match status" value="1"/>
</dbReference>
<comment type="caution">
    <text evidence="3">The sequence shown here is derived from an EMBL/GenBank/DDBJ whole genome shotgun (WGS) entry which is preliminary data.</text>
</comment>
<dbReference type="AlphaFoldDB" id="A0A545TBN2"/>
<name>A0A545TBN2_9GAMM</name>
<keyword evidence="4" id="KW-1185">Reference proteome</keyword>